<comment type="caution">
    <text evidence="2">The sequence shown here is derived from an EMBL/GenBank/DDBJ whole genome shotgun (WGS) entry which is preliminary data.</text>
</comment>
<keyword evidence="3" id="KW-1185">Reference proteome</keyword>
<sequence>MTLRVVVAGASRVVGGPLLARLRERGHHVTALVGGPGDFVDPDRVDEVVVAEPDDARALRSAVRDAAPDALVDLAADLAAGDGEVLRDCARRGRETADLVAAATAAGARRVVAQSSTGAYRPCGREVLDESAPLWTDATGVWGEVVRSLSAAEQAVLGRPDVAGVVLRYGSLYGPGTRFAPGGAVHEQVRGSALPLVEDGVGLTSFTHVDDAAQALVEVLDQEVTGTYNVVDNEPAECAEWLPAYARMAGGPAPVTLSLDKARAQLDALTVHQLTEQRAATNFRIREELGWRPAWPSWREGFAEMFGLWPV</sequence>
<evidence type="ECO:0000313" key="3">
    <source>
        <dbReference type="Proteomes" id="UP001597018"/>
    </source>
</evidence>
<dbReference type="RefSeq" id="WP_345600782.1">
    <property type="nucleotide sequence ID" value="NZ_BAABLT010000017.1"/>
</dbReference>
<dbReference type="Gene3D" id="3.40.50.720">
    <property type="entry name" value="NAD(P)-binding Rossmann-like Domain"/>
    <property type="match status" value="1"/>
</dbReference>
<dbReference type="Pfam" id="PF01370">
    <property type="entry name" value="Epimerase"/>
    <property type="match status" value="1"/>
</dbReference>
<feature type="domain" description="NAD-dependent epimerase/dehydratase" evidence="1">
    <location>
        <begin position="5"/>
        <end position="230"/>
    </location>
</feature>
<dbReference type="SUPFAM" id="SSF51735">
    <property type="entry name" value="NAD(P)-binding Rossmann-fold domains"/>
    <property type="match status" value="1"/>
</dbReference>
<evidence type="ECO:0000313" key="2">
    <source>
        <dbReference type="EMBL" id="MFD0920228.1"/>
    </source>
</evidence>
<dbReference type="InterPro" id="IPR001509">
    <property type="entry name" value="Epimerase_deHydtase"/>
</dbReference>
<dbReference type="PANTHER" id="PTHR48079">
    <property type="entry name" value="PROTEIN YEEZ"/>
    <property type="match status" value="1"/>
</dbReference>
<proteinExistence type="predicted"/>
<organism evidence="2 3">
    <name type="scientific">Saccharopolyspora rosea</name>
    <dbReference type="NCBI Taxonomy" id="524884"/>
    <lineage>
        <taxon>Bacteria</taxon>
        <taxon>Bacillati</taxon>
        <taxon>Actinomycetota</taxon>
        <taxon>Actinomycetes</taxon>
        <taxon>Pseudonocardiales</taxon>
        <taxon>Pseudonocardiaceae</taxon>
        <taxon>Saccharopolyspora</taxon>
    </lineage>
</organism>
<accession>A0ABW3FQU5</accession>
<reference evidence="3" key="1">
    <citation type="journal article" date="2019" name="Int. J. Syst. Evol. Microbiol.">
        <title>The Global Catalogue of Microorganisms (GCM) 10K type strain sequencing project: providing services to taxonomists for standard genome sequencing and annotation.</title>
        <authorList>
            <consortium name="The Broad Institute Genomics Platform"/>
            <consortium name="The Broad Institute Genome Sequencing Center for Infectious Disease"/>
            <person name="Wu L."/>
            <person name="Ma J."/>
        </authorList>
    </citation>
    <scope>NUCLEOTIDE SEQUENCE [LARGE SCALE GENOMIC DNA]</scope>
    <source>
        <strain evidence="3">CCUG 56401</strain>
    </source>
</reference>
<dbReference type="EMBL" id="JBHTIW010000006">
    <property type="protein sequence ID" value="MFD0920228.1"/>
    <property type="molecule type" value="Genomic_DNA"/>
</dbReference>
<dbReference type="Proteomes" id="UP001597018">
    <property type="component" value="Unassembled WGS sequence"/>
</dbReference>
<protein>
    <submittedName>
        <fullName evidence="2">NAD-dependent epimerase/dehydratase family protein</fullName>
    </submittedName>
</protein>
<name>A0ABW3FQU5_9PSEU</name>
<dbReference type="PANTHER" id="PTHR48079:SF6">
    <property type="entry name" value="NAD(P)-BINDING DOMAIN-CONTAINING PROTEIN-RELATED"/>
    <property type="match status" value="1"/>
</dbReference>
<evidence type="ECO:0000259" key="1">
    <source>
        <dbReference type="Pfam" id="PF01370"/>
    </source>
</evidence>
<dbReference type="InterPro" id="IPR051783">
    <property type="entry name" value="NAD(P)-dependent_oxidoreduct"/>
</dbReference>
<gene>
    <name evidence="2" type="ORF">ACFQ16_10805</name>
</gene>
<dbReference type="InterPro" id="IPR036291">
    <property type="entry name" value="NAD(P)-bd_dom_sf"/>
</dbReference>